<feature type="transmembrane region" description="Helical" evidence="1">
    <location>
        <begin position="80"/>
        <end position="100"/>
    </location>
</feature>
<keyword evidence="1" id="KW-0812">Transmembrane</keyword>
<feature type="transmembrane region" description="Helical" evidence="1">
    <location>
        <begin position="231"/>
        <end position="256"/>
    </location>
</feature>
<gene>
    <name evidence="2" type="ORF">BKA23_1738</name>
</gene>
<dbReference type="EMBL" id="VIVQ01000001">
    <property type="protein sequence ID" value="TWE12915.1"/>
    <property type="molecule type" value="Genomic_DNA"/>
</dbReference>
<evidence type="ECO:0000256" key="1">
    <source>
        <dbReference type="SAM" id="Phobius"/>
    </source>
</evidence>
<comment type="caution">
    <text evidence="2">The sequence shown here is derived from an EMBL/GenBank/DDBJ whole genome shotgun (WGS) entry which is preliminary data.</text>
</comment>
<proteinExistence type="predicted"/>
<accession>A0A561EBC4</accession>
<dbReference type="RefSeq" id="WP_211841629.1">
    <property type="nucleotide sequence ID" value="NZ_VIVQ01000001.1"/>
</dbReference>
<feature type="transmembrane region" description="Helical" evidence="1">
    <location>
        <begin position="106"/>
        <end position="127"/>
    </location>
</feature>
<dbReference type="Proteomes" id="UP000318297">
    <property type="component" value="Unassembled WGS sequence"/>
</dbReference>
<organism evidence="2 3">
    <name type="scientific">Rudaeicoccus suwonensis</name>
    <dbReference type="NCBI Taxonomy" id="657409"/>
    <lineage>
        <taxon>Bacteria</taxon>
        <taxon>Bacillati</taxon>
        <taxon>Actinomycetota</taxon>
        <taxon>Actinomycetes</taxon>
        <taxon>Micrococcales</taxon>
        <taxon>Dermacoccaceae</taxon>
        <taxon>Rudaeicoccus</taxon>
    </lineage>
</organism>
<feature type="transmembrane region" description="Helical" evidence="1">
    <location>
        <begin position="21"/>
        <end position="39"/>
    </location>
</feature>
<sequence length="364" mass="38621">MQTQRRRGPVTRSAAGTSVGWMVAAATITILVTRLYLVLTGYPQVGGEIFHIAHAVWGGLLLMVGLFVALAIANAWAAPAAGILGGIGAGLFIDEIGKFITQDNDYFFRLAAPLAYGVLVAFAAAAYRAGRVTRDTRRSHLYAALELLKPALDGTMTKRQLEAARHHVNKAKQLGTNDALDPLIAGLEQTLDSTEQTAGGETTAVGRARALLRRWELRAFPVDRLRKWSRVALMLVAAIGLVAGPGVLALALWHLFGPDQLRGNNSLLGDSPGPVAWTAAAVAAVSGLVAGVSAVLAVRRLGRDSDDLSGGVHWGMVSLGVLLVGVNFTLAYFDQFIVLLEGSVQAGVFGMLARYGRRTGARHR</sequence>
<evidence type="ECO:0000313" key="3">
    <source>
        <dbReference type="Proteomes" id="UP000318297"/>
    </source>
</evidence>
<protein>
    <submittedName>
        <fullName evidence="2">Uncharacterized protein</fullName>
    </submittedName>
</protein>
<name>A0A561EBC4_9MICO</name>
<feature type="transmembrane region" description="Helical" evidence="1">
    <location>
        <begin position="51"/>
        <end position="73"/>
    </location>
</feature>
<reference evidence="2 3" key="1">
    <citation type="submission" date="2019-06" db="EMBL/GenBank/DDBJ databases">
        <title>Sequencing the genomes of 1000 actinobacteria strains.</title>
        <authorList>
            <person name="Klenk H.-P."/>
        </authorList>
    </citation>
    <scope>NUCLEOTIDE SEQUENCE [LARGE SCALE GENOMIC DNA]</scope>
    <source>
        <strain evidence="2 3">DSM 19560</strain>
    </source>
</reference>
<dbReference type="AlphaFoldDB" id="A0A561EBC4"/>
<feature type="transmembrane region" description="Helical" evidence="1">
    <location>
        <begin position="336"/>
        <end position="355"/>
    </location>
</feature>
<keyword evidence="3" id="KW-1185">Reference proteome</keyword>
<evidence type="ECO:0000313" key="2">
    <source>
        <dbReference type="EMBL" id="TWE12915.1"/>
    </source>
</evidence>
<feature type="transmembrane region" description="Helical" evidence="1">
    <location>
        <begin position="276"/>
        <end position="298"/>
    </location>
</feature>
<feature type="transmembrane region" description="Helical" evidence="1">
    <location>
        <begin position="310"/>
        <end position="330"/>
    </location>
</feature>
<keyword evidence="1" id="KW-1133">Transmembrane helix</keyword>
<keyword evidence="1" id="KW-0472">Membrane</keyword>